<proteinExistence type="predicted"/>
<evidence type="ECO:0000313" key="2">
    <source>
        <dbReference type="Proteomes" id="UP000272778"/>
    </source>
</evidence>
<gene>
    <name evidence="1" type="ORF">D1Y85_15810</name>
</gene>
<reference evidence="1 2" key="1">
    <citation type="submission" date="2018-11" db="EMBL/GenBank/DDBJ databases">
        <title>Paraburkholderia sp. DHOA04, isolated from soil.</title>
        <authorList>
            <person name="Gao Z.-H."/>
            <person name="Qiu L.-H."/>
            <person name="Fu J.-C."/>
        </authorList>
    </citation>
    <scope>NUCLEOTIDE SEQUENCE [LARGE SCALE GENOMIC DNA]</scope>
    <source>
        <strain evidence="1 2">DHOA04</strain>
    </source>
</reference>
<accession>A0A3N6PXY4</accession>
<dbReference type="RefSeq" id="WP_124152022.1">
    <property type="nucleotide sequence ID" value="NZ_RQIS01000011.1"/>
</dbReference>
<evidence type="ECO:0000313" key="1">
    <source>
        <dbReference type="EMBL" id="RQH04886.1"/>
    </source>
</evidence>
<dbReference type="Proteomes" id="UP000272778">
    <property type="component" value="Unassembled WGS sequence"/>
</dbReference>
<name>A0A3N6PXY4_9BURK</name>
<organism evidence="1 2">
    <name type="scientific">Paraburkholderia dinghuensis</name>
    <dbReference type="NCBI Taxonomy" id="2305225"/>
    <lineage>
        <taxon>Bacteria</taxon>
        <taxon>Pseudomonadati</taxon>
        <taxon>Pseudomonadota</taxon>
        <taxon>Betaproteobacteria</taxon>
        <taxon>Burkholderiales</taxon>
        <taxon>Burkholderiaceae</taxon>
        <taxon>Paraburkholderia</taxon>
    </lineage>
</organism>
<keyword evidence="2" id="KW-1185">Reference proteome</keyword>
<dbReference type="AlphaFoldDB" id="A0A3N6PXY4"/>
<sequence>MQFDPSLSAVVGGAWEAGMGTYLSRSIEAYYDNVIVRRFARAGSIIRKYGLKKGKLDAFALLNR</sequence>
<comment type="caution">
    <text evidence="1">The sequence shown here is derived from an EMBL/GenBank/DDBJ whole genome shotgun (WGS) entry which is preliminary data.</text>
</comment>
<dbReference type="EMBL" id="RQIS01000011">
    <property type="protein sequence ID" value="RQH04886.1"/>
    <property type="molecule type" value="Genomic_DNA"/>
</dbReference>
<protein>
    <submittedName>
        <fullName evidence="1">Uncharacterized protein</fullName>
    </submittedName>
</protein>